<dbReference type="PROSITE" id="PS51781">
    <property type="entry name" value="SH3B"/>
    <property type="match status" value="1"/>
</dbReference>
<dbReference type="Gene3D" id="2.30.30.40">
    <property type="entry name" value="SH3 Domains"/>
    <property type="match status" value="1"/>
</dbReference>
<proteinExistence type="predicted"/>
<dbReference type="EMBL" id="JAGQLN010000010">
    <property type="protein sequence ID" value="MCA9376903.1"/>
    <property type="molecule type" value="Genomic_DNA"/>
</dbReference>
<reference evidence="2" key="2">
    <citation type="journal article" date="2021" name="Microbiome">
        <title>Successional dynamics and alternative stable states in a saline activated sludge microbial community over 9 years.</title>
        <authorList>
            <person name="Wang Y."/>
            <person name="Ye J."/>
            <person name="Ju F."/>
            <person name="Liu L."/>
            <person name="Boyd J.A."/>
            <person name="Deng Y."/>
            <person name="Parks D.H."/>
            <person name="Jiang X."/>
            <person name="Yin X."/>
            <person name="Woodcroft B.J."/>
            <person name="Tyson G.W."/>
            <person name="Hugenholtz P."/>
            <person name="Polz M.F."/>
            <person name="Zhang T."/>
        </authorList>
    </citation>
    <scope>NUCLEOTIDE SEQUENCE</scope>
    <source>
        <strain evidence="2">HKST-UBA17</strain>
    </source>
</reference>
<sequence>MNRKSLFYTITISALLFSVVTGSVRAYSLIERKDLSLDEALYVKEQEVYAFPEKILITKIAGAPEYLENDPELWYKMLYYYYVTRLEMADLPYNYIVNRDGQVYQGRSGWPGVIPELDSPEGVVLIGYMSNGSDLTTPAREALQELIEDLSYRYGIVENGVLPVDLDIVSKESGTLSKLNYSSSTGVFSDEVKQLLPQLRYTNEDHYEISAFIGQVDYQKEIGLGEDFEVTVNVKNSGENPWFTFNDFVYVVTADGTDSEFSVNQEWDSFDAPTHIEEVTLFPDENYEVKFNMKAPLVPGDYKQDFALRRLGKPNLSGSSFTVSFSVTPGDVQLVKILETPTGNLNVRSLPSTGGQVLGQVDEGKLFVLVEENGQWFKIKWNGEEEGWVFGQYVQKL</sequence>
<dbReference type="Proteomes" id="UP000741282">
    <property type="component" value="Unassembled WGS sequence"/>
</dbReference>
<dbReference type="AlphaFoldDB" id="A0A955I9D3"/>
<dbReference type="SUPFAM" id="SSF55846">
    <property type="entry name" value="N-acetylmuramoyl-L-alanine amidase-like"/>
    <property type="match status" value="1"/>
</dbReference>
<evidence type="ECO:0000313" key="2">
    <source>
        <dbReference type="EMBL" id="MCA9376903.1"/>
    </source>
</evidence>
<dbReference type="Gene3D" id="3.40.80.10">
    <property type="entry name" value="Peptidoglycan recognition protein-like"/>
    <property type="match status" value="1"/>
</dbReference>
<dbReference type="Pfam" id="PF08239">
    <property type="entry name" value="SH3_3"/>
    <property type="match status" value="1"/>
</dbReference>
<dbReference type="InterPro" id="IPR013783">
    <property type="entry name" value="Ig-like_fold"/>
</dbReference>
<gene>
    <name evidence="2" type="ORF">KC685_03215</name>
</gene>
<protein>
    <submittedName>
        <fullName evidence="2">SH3 domain-containing protein</fullName>
    </submittedName>
</protein>
<comment type="caution">
    <text evidence="2">The sequence shown here is derived from an EMBL/GenBank/DDBJ whole genome shotgun (WGS) entry which is preliminary data.</text>
</comment>
<dbReference type="GO" id="GO:0008745">
    <property type="term" value="F:N-acetylmuramoyl-L-alanine amidase activity"/>
    <property type="evidence" value="ECO:0007669"/>
    <property type="project" value="InterPro"/>
</dbReference>
<dbReference type="InterPro" id="IPR036505">
    <property type="entry name" value="Amidase/PGRP_sf"/>
</dbReference>
<feature type="domain" description="SH3b" evidence="1">
    <location>
        <begin position="330"/>
        <end position="397"/>
    </location>
</feature>
<organism evidence="2 3">
    <name type="scientific">Candidatus Dojkabacteria bacterium</name>
    <dbReference type="NCBI Taxonomy" id="2099670"/>
    <lineage>
        <taxon>Bacteria</taxon>
        <taxon>Candidatus Dojkabacteria</taxon>
    </lineage>
</organism>
<accession>A0A955I9D3</accession>
<dbReference type="GO" id="GO:0009253">
    <property type="term" value="P:peptidoglycan catabolic process"/>
    <property type="evidence" value="ECO:0007669"/>
    <property type="project" value="InterPro"/>
</dbReference>
<reference evidence="2" key="1">
    <citation type="submission" date="2020-04" db="EMBL/GenBank/DDBJ databases">
        <authorList>
            <person name="Zhang T."/>
        </authorList>
    </citation>
    <scope>NUCLEOTIDE SEQUENCE</scope>
    <source>
        <strain evidence="2">HKST-UBA17</strain>
    </source>
</reference>
<evidence type="ECO:0000259" key="1">
    <source>
        <dbReference type="PROSITE" id="PS51781"/>
    </source>
</evidence>
<name>A0A955I9D3_9BACT</name>
<evidence type="ECO:0000313" key="3">
    <source>
        <dbReference type="Proteomes" id="UP000741282"/>
    </source>
</evidence>
<dbReference type="Gene3D" id="2.60.40.10">
    <property type="entry name" value="Immunoglobulins"/>
    <property type="match status" value="1"/>
</dbReference>
<dbReference type="InterPro" id="IPR003646">
    <property type="entry name" value="SH3-like_bac-type"/>
</dbReference>